<dbReference type="OrthoDB" id="9805301at2"/>
<dbReference type="SMART" id="SM00014">
    <property type="entry name" value="acidPPc"/>
    <property type="match status" value="1"/>
</dbReference>
<sequence length="237" mass="25907">MVRKLAFLLLVAFVQVGTATAPAWSDDAKPFVTAHELDLTKFLPPPAALDTPEMKNELAEILTLQVTRTPEMVARAQADAEENVWRFADVLGPRFVKETLPKTDAFFARIAETEGAVVDPAKDFWKRPRPHLYSDLVKPVVPLSKSGAYPSGHATLGTLMAIMLSNMVPEKRAELMARGWDYANNRVVGGIHFRSDVVAGRIAGNLIAEAVMNQPDFAAEFDAARAELRAALGLPQS</sequence>
<dbReference type="Gene3D" id="1.20.144.10">
    <property type="entry name" value="Phosphatidic acid phosphatase type 2/haloperoxidase"/>
    <property type="match status" value="1"/>
</dbReference>
<protein>
    <recommendedName>
        <fullName evidence="1">Acid phosphatase</fullName>
        <ecNumber evidence="1">3.1.3.2</ecNumber>
    </recommendedName>
</protein>
<evidence type="ECO:0000256" key="2">
    <source>
        <dbReference type="SAM" id="SignalP"/>
    </source>
</evidence>
<dbReference type="Pfam" id="PF01569">
    <property type="entry name" value="PAP2"/>
    <property type="match status" value="1"/>
</dbReference>
<dbReference type="GO" id="GO:0030288">
    <property type="term" value="C:outer membrane-bounded periplasmic space"/>
    <property type="evidence" value="ECO:0007669"/>
    <property type="project" value="InterPro"/>
</dbReference>
<reference evidence="4 5" key="1">
    <citation type="submission" date="2019-08" db="EMBL/GenBank/DDBJ databases">
        <title>Hyperibacter terrae gen. nov., sp. nov. and Hyperibacter viscosus sp. nov., two new members in the family Rhodospirillaceae isolated from the rhizosphere of Hypericum perforatum.</title>
        <authorList>
            <person name="Noviana Z."/>
        </authorList>
    </citation>
    <scope>NUCLEOTIDE SEQUENCE [LARGE SCALE GENOMIC DNA]</scope>
    <source>
        <strain evidence="4 5">R5959</strain>
    </source>
</reference>
<dbReference type="AlphaFoldDB" id="A0A5J6N140"/>
<dbReference type="Proteomes" id="UP000325797">
    <property type="component" value="Chromosome"/>
</dbReference>
<keyword evidence="5" id="KW-1185">Reference proteome</keyword>
<dbReference type="InterPro" id="IPR036938">
    <property type="entry name" value="PAP2/HPO_sf"/>
</dbReference>
<gene>
    <name evidence="4" type="ORF">FRZ61_33290</name>
</gene>
<evidence type="ECO:0000313" key="4">
    <source>
        <dbReference type="EMBL" id="QEX23391.1"/>
    </source>
</evidence>
<feature type="domain" description="Phosphatidic acid phosphatase type 2/haloperoxidase" evidence="3">
    <location>
        <begin position="105"/>
        <end position="212"/>
    </location>
</feature>
<name>A0A5J6N140_9PROT</name>
<feature type="chain" id="PRO_5023849339" description="Acid phosphatase" evidence="2">
    <location>
        <begin position="24"/>
        <end position="237"/>
    </location>
</feature>
<evidence type="ECO:0000256" key="1">
    <source>
        <dbReference type="PIRNR" id="PIRNR000897"/>
    </source>
</evidence>
<feature type="signal peptide" evidence="2">
    <location>
        <begin position="1"/>
        <end position="23"/>
    </location>
</feature>
<comment type="catalytic activity">
    <reaction evidence="1">
        <text>a phosphate monoester + H2O = an alcohol + phosphate</text>
        <dbReference type="Rhea" id="RHEA:15017"/>
        <dbReference type="ChEBI" id="CHEBI:15377"/>
        <dbReference type="ChEBI" id="CHEBI:30879"/>
        <dbReference type="ChEBI" id="CHEBI:43474"/>
        <dbReference type="ChEBI" id="CHEBI:67140"/>
        <dbReference type="EC" id="3.1.3.2"/>
    </reaction>
</comment>
<dbReference type="GO" id="GO:0003993">
    <property type="term" value="F:acid phosphatase activity"/>
    <property type="evidence" value="ECO:0007669"/>
    <property type="project" value="UniProtKB-EC"/>
</dbReference>
<proteinExistence type="inferred from homology"/>
<dbReference type="InterPro" id="IPR001011">
    <property type="entry name" value="Acid_Pase_classA_bac"/>
</dbReference>
<evidence type="ECO:0000259" key="3">
    <source>
        <dbReference type="SMART" id="SM00014"/>
    </source>
</evidence>
<dbReference type="CDD" id="cd03397">
    <property type="entry name" value="PAP2_acid_phosphatase"/>
    <property type="match status" value="1"/>
</dbReference>
<dbReference type="SUPFAM" id="SSF48317">
    <property type="entry name" value="Acid phosphatase/Vanadium-dependent haloperoxidase"/>
    <property type="match status" value="1"/>
</dbReference>
<keyword evidence="2" id="KW-0732">Signal</keyword>
<dbReference type="InterPro" id="IPR000326">
    <property type="entry name" value="PAP2/HPO"/>
</dbReference>
<evidence type="ECO:0000313" key="5">
    <source>
        <dbReference type="Proteomes" id="UP000325797"/>
    </source>
</evidence>
<dbReference type="EMBL" id="CP042582">
    <property type="protein sequence ID" value="QEX23391.1"/>
    <property type="molecule type" value="Genomic_DNA"/>
</dbReference>
<accession>A0A5J6N140</accession>
<dbReference type="EC" id="3.1.3.2" evidence="1"/>
<dbReference type="KEGG" id="hadh:FRZ61_33290"/>
<comment type="similarity">
    <text evidence="1">Belongs to the class A bacterial acid phosphatase family.</text>
</comment>
<keyword evidence="1" id="KW-0378">Hydrolase</keyword>
<dbReference type="RefSeq" id="WP_151118779.1">
    <property type="nucleotide sequence ID" value="NZ_CP042582.1"/>
</dbReference>
<organism evidence="4 5">
    <name type="scientific">Hypericibacter adhaerens</name>
    <dbReference type="NCBI Taxonomy" id="2602016"/>
    <lineage>
        <taxon>Bacteria</taxon>
        <taxon>Pseudomonadati</taxon>
        <taxon>Pseudomonadota</taxon>
        <taxon>Alphaproteobacteria</taxon>
        <taxon>Rhodospirillales</taxon>
        <taxon>Dongiaceae</taxon>
        <taxon>Hypericibacter</taxon>
    </lineage>
</organism>
<dbReference type="PIRSF" id="PIRSF000897">
    <property type="entry name" value="Acid_Ptase_ClsA"/>
    <property type="match status" value="1"/>
</dbReference>